<keyword evidence="4 8" id="KW-0479">Metal-binding</keyword>
<feature type="binding site" description="covalent" evidence="8">
    <location>
        <position position="49"/>
    </location>
    <ligand>
        <name>heme c</name>
        <dbReference type="ChEBI" id="CHEBI:61717"/>
    </ligand>
</feature>
<dbReference type="AlphaFoldDB" id="A0A1V8M698"/>
<dbReference type="STRING" id="1420851.AU255_04205"/>
<dbReference type="SUPFAM" id="SSF46626">
    <property type="entry name" value="Cytochrome c"/>
    <property type="match status" value="1"/>
</dbReference>
<dbReference type="GO" id="GO:0020037">
    <property type="term" value="F:heme binding"/>
    <property type="evidence" value="ECO:0007669"/>
    <property type="project" value="InterPro"/>
</dbReference>
<dbReference type="OrthoDB" id="9798864at2"/>
<proteinExistence type="predicted"/>
<dbReference type="EMBL" id="LPUF01000001">
    <property type="protein sequence ID" value="OQK17110.1"/>
    <property type="molecule type" value="Genomic_DNA"/>
</dbReference>
<feature type="domain" description="Cytochrome c" evidence="11">
    <location>
        <begin position="36"/>
        <end position="206"/>
    </location>
</feature>
<comment type="cofactor">
    <cofactor evidence="8">
        <name>heme c</name>
        <dbReference type="ChEBI" id="CHEBI:61717"/>
    </cofactor>
    <text evidence="8">Binds 1 heme c group covalently per subunit.</text>
</comment>
<evidence type="ECO:0000256" key="1">
    <source>
        <dbReference type="ARBA" id="ARBA00004370"/>
    </source>
</evidence>
<feature type="binding site" description="covalent" evidence="8">
    <location>
        <position position="52"/>
    </location>
    <ligand>
        <name>heme c</name>
        <dbReference type="ChEBI" id="CHEBI:61717"/>
    </ligand>
</feature>
<dbReference type="PRINTS" id="PR00603">
    <property type="entry name" value="CYTOCHROMEC1"/>
</dbReference>
<comment type="subcellular location">
    <subcellularLocation>
        <location evidence="1">Membrane</location>
    </subcellularLocation>
</comment>
<keyword evidence="10" id="KW-0732">Signal</keyword>
<evidence type="ECO:0000256" key="8">
    <source>
        <dbReference type="PIRSR" id="PIRSR602326-1"/>
    </source>
</evidence>
<dbReference type="InterPro" id="IPR009056">
    <property type="entry name" value="Cyt_c-like_dom"/>
</dbReference>
<keyword evidence="13" id="KW-1185">Reference proteome</keyword>
<organism evidence="12 13">
    <name type="scientific">Methyloprofundus sedimenti</name>
    <dbReference type="NCBI Taxonomy" id="1420851"/>
    <lineage>
        <taxon>Bacteria</taxon>
        <taxon>Pseudomonadati</taxon>
        <taxon>Pseudomonadota</taxon>
        <taxon>Gammaproteobacteria</taxon>
        <taxon>Methylococcales</taxon>
        <taxon>Methylococcaceae</taxon>
        <taxon>Methyloprofundus</taxon>
    </lineage>
</organism>
<evidence type="ECO:0000256" key="6">
    <source>
        <dbReference type="ARBA" id="ARBA00023004"/>
    </source>
</evidence>
<feature type="transmembrane region" description="Helical" evidence="9">
    <location>
        <begin position="213"/>
        <end position="231"/>
    </location>
</feature>
<dbReference type="InterPro" id="IPR002326">
    <property type="entry name" value="Cyt_c1"/>
</dbReference>
<keyword evidence="3 9" id="KW-0812">Transmembrane</keyword>
<reference evidence="12 13" key="1">
    <citation type="submission" date="2015-12" db="EMBL/GenBank/DDBJ databases">
        <authorList>
            <person name="Shamseldin A."/>
            <person name="Moawad H."/>
            <person name="Abd El-Rahim W.M."/>
            <person name="Sadowsky M.J."/>
        </authorList>
    </citation>
    <scope>NUCLEOTIDE SEQUENCE [LARGE SCALE GENOMIC DNA]</scope>
    <source>
        <strain evidence="12 13">WF1</strain>
    </source>
</reference>
<keyword evidence="2 8" id="KW-0349">Heme</keyword>
<evidence type="ECO:0000256" key="4">
    <source>
        <dbReference type="ARBA" id="ARBA00022723"/>
    </source>
</evidence>
<evidence type="ECO:0000256" key="5">
    <source>
        <dbReference type="ARBA" id="ARBA00022989"/>
    </source>
</evidence>
<dbReference type="GO" id="GO:0046872">
    <property type="term" value="F:metal ion binding"/>
    <property type="evidence" value="ECO:0007669"/>
    <property type="project" value="UniProtKB-KW"/>
</dbReference>
<dbReference type="PROSITE" id="PS51007">
    <property type="entry name" value="CYTC"/>
    <property type="match status" value="1"/>
</dbReference>
<name>A0A1V8M698_9GAMM</name>
<dbReference type="GO" id="GO:0016020">
    <property type="term" value="C:membrane"/>
    <property type="evidence" value="ECO:0007669"/>
    <property type="project" value="UniProtKB-SubCell"/>
</dbReference>
<gene>
    <name evidence="12" type="ORF">AU255_04205</name>
</gene>
<evidence type="ECO:0000313" key="12">
    <source>
        <dbReference type="EMBL" id="OQK17110.1"/>
    </source>
</evidence>
<protein>
    <submittedName>
        <fullName evidence="12">Cytochrome C</fullName>
    </submittedName>
</protein>
<dbReference type="InterPro" id="IPR036909">
    <property type="entry name" value="Cyt_c-like_dom_sf"/>
</dbReference>
<feature type="binding site" description="covalent" evidence="8">
    <location>
        <position position="53"/>
    </location>
    <ligand>
        <name>heme c</name>
        <dbReference type="ChEBI" id="CHEBI:61717"/>
    </ligand>
</feature>
<keyword evidence="6 8" id="KW-0408">Iron</keyword>
<evidence type="ECO:0000256" key="3">
    <source>
        <dbReference type="ARBA" id="ARBA00022692"/>
    </source>
</evidence>
<feature type="signal peptide" evidence="10">
    <location>
        <begin position="1"/>
        <end position="19"/>
    </location>
</feature>
<dbReference type="Pfam" id="PF02167">
    <property type="entry name" value="Cytochrom_C1"/>
    <property type="match status" value="1"/>
</dbReference>
<evidence type="ECO:0000256" key="10">
    <source>
        <dbReference type="SAM" id="SignalP"/>
    </source>
</evidence>
<dbReference type="Proteomes" id="UP000191980">
    <property type="component" value="Unassembled WGS sequence"/>
</dbReference>
<evidence type="ECO:0000256" key="9">
    <source>
        <dbReference type="SAM" id="Phobius"/>
    </source>
</evidence>
<evidence type="ECO:0000313" key="13">
    <source>
        <dbReference type="Proteomes" id="UP000191980"/>
    </source>
</evidence>
<dbReference type="PANTHER" id="PTHR10266">
    <property type="entry name" value="CYTOCHROME C1"/>
    <property type="match status" value="1"/>
</dbReference>
<keyword evidence="5 9" id="KW-1133">Transmembrane helix</keyword>
<sequence length="240" mass="27076">MKKLLQSCLLLLMPLGVFASGGIELDSADIDLTDKASLENGAHLYVQYCLGCHSTKYIRYLNLADDFEVEQQEILDKVAPEGAGIYDKMLTAMNGHDAKKWFGVQPPDLSLIARSRGADWIYSYLKGFYIDPIRPLGVNNAIFPEVGMPNPLWKLQGNQKPVYKKIDGQEAITELVLEEPGTMNAEEFDKSVNDIVNFLVYAGEPAQLERQSMGKYVLFFILLFGVIAYLLKKEYWKDVH</sequence>
<feature type="chain" id="PRO_5013093852" evidence="10">
    <location>
        <begin position="20"/>
        <end position="240"/>
    </location>
</feature>
<accession>A0A1V8M698</accession>
<dbReference type="Gene3D" id="1.10.760.10">
    <property type="entry name" value="Cytochrome c-like domain"/>
    <property type="match status" value="1"/>
</dbReference>
<keyword evidence="7 9" id="KW-0472">Membrane</keyword>
<dbReference type="PANTHER" id="PTHR10266:SF3">
    <property type="entry name" value="CYTOCHROME C1, HEME PROTEIN, MITOCHONDRIAL"/>
    <property type="match status" value="1"/>
</dbReference>
<dbReference type="RefSeq" id="WP_080521722.1">
    <property type="nucleotide sequence ID" value="NZ_LPUF01000001.1"/>
</dbReference>
<comment type="caution">
    <text evidence="12">The sequence shown here is derived from an EMBL/GenBank/DDBJ whole genome shotgun (WGS) entry which is preliminary data.</text>
</comment>
<dbReference type="GO" id="GO:0009055">
    <property type="term" value="F:electron transfer activity"/>
    <property type="evidence" value="ECO:0007669"/>
    <property type="project" value="InterPro"/>
</dbReference>
<evidence type="ECO:0000256" key="2">
    <source>
        <dbReference type="ARBA" id="ARBA00022617"/>
    </source>
</evidence>
<evidence type="ECO:0000259" key="11">
    <source>
        <dbReference type="PROSITE" id="PS51007"/>
    </source>
</evidence>
<evidence type="ECO:0000256" key="7">
    <source>
        <dbReference type="ARBA" id="ARBA00023136"/>
    </source>
</evidence>